<organism evidence="1 2">
    <name type="scientific">Colletotrichum truncatum</name>
    <name type="common">Anthracnose fungus</name>
    <name type="synonym">Colletotrichum capsici</name>
    <dbReference type="NCBI Taxonomy" id="5467"/>
    <lineage>
        <taxon>Eukaryota</taxon>
        <taxon>Fungi</taxon>
        <taxon>Dikarya</taxon>
        <taxon>Ascomycota</taxon>
        <taxon>Pezizomycotina</taxon>
        <taxon>Sordariomycetes</taxon>
        <taxon>Hypocreomycetidae</taxon>
        <taxon>Glomerellales</taxon>
        <taxon>Glomerellaceae</taxon>
        <taxon>Colletotrichum</taxon>
        <taxon>Colletotrichum truncatum species complex</taxon>
    </lineage>
</organism>
<reference evidence="1 2" key="1">
    <citation type="journal article" date="2020" name="Phytopathology">
        <title>Genome Sequence Resources of Colletotrichum truncatum, C. plurivorum, C. musicola, and C. sojae: Four Species Pathogenic to Soybean (Glycine max).</title>
        <authorList>
            <person name="Rogerio F."/>
            <person name="Boufleur T.R."/>
            <person name="Ciampi-Guillardi M."/>
            <person name="Sukno S.A."/>
            <person name="Thon M.R."/>
            <person name="Massola Junior N.S."/>
            <person name="Baroncelli R."/>
        </authorList>
    </citation>
    <scope>NUCLEOTIDE SEQUENCE [LARGE SCALE GENOMIC DNA]</scope>
    <source>
        <strain evidence="1 2">CMES1059</strain>
    </source>
</reference>
<evidence type="ECO:0000313" key="1">
    <source>
        <dbReference type="EMBL" id="KAL0929706.1"/>
    </source>
</evidence>
<accession>A0ACC3YCY2</accession>
<name>A0ACC3YCY2_COLTU</name>
<protein>
    <submittedName>
        <fullName evidence="1">Uncharacterized protein</fullName>
    </submittedName>
</protein>
<proteinExistence type="predicted"/>
<comment type="caution">
    <text evidence="1">The sequence shown here is derived from an EMBL/GenBank/DDBJ whole genome shotgun (WGS) entry which is preliminary data.</text>
</comment>
<dbReference type="EMBL" id="VUJX02000015">
    <property type="protein sequence ID" value="KAL0929706.1"/>
    <property type="molecule type" value="Genomic_DNA"/>
</dbReference>
<dbReference type="Proteomes" id="UP000805649">
    <property type="component" value="Unassembled WGS sequence"/>
</dbReference>
<gene>
    <name evidence="1" type="ORF">CTRU02_215349</name>
</gene>
<keyword evidence="2" id="KW-1185">Reference proteome</keyword>
<evidence type="ECO:0000313" key="2">
    <source>
        <dbReference type="Proteomes" id="UP000805649"/>
    </source>
</evidence>
<sequence>MSPSAKEQERFDDKDEKIGRPRSQQAFIDYASRVIEKDIKNEVWHPWLRTHIMRSLETAVTVSSLRVPSHISYKNLTKFARGEKQPITEAEMWATLFRTQNLIPSIWEDTVNSGSIWAFSDVIRAVRNEESSGAIKELYEKTRKLKYITYFVPASDRVPQGISSMSSCDSTGNGNKIHSRSDMVEIENTNATSDSNKMEVTASSSSGNFTTQNKRPHDEVVDDSDSDDFEIIKCLPSKKPKLECNFDYTDGAEREILPSSATVAGDEAAPMDMNIEVFKTNTKQSDDDTTKDIILMDTWMVEAMRSKSEATKPQGAGATTPKPTAREKVRQRNAFFKTLAAAPEEHKEMIFRTVVLDALQDLGVDPNVYISRQMESFEAAIIANSGSGQDD</sequence>